<dbReference type="Proteomes" id="UP000821845">
    <property type="component" value="Chromosome 9"/>
</dbReference>
<dbReference type="EMBL" id="CM023489">
    <property type="protein sequence ID" value="KAH6922327.1"/>
    <property type="molecule type" value="Genomic_DNA"/>
</dbReference>
<comment type="caution">
    <text evidence="1">The sequence shown here is derived from an EMBL/GenBank/DDBJ whole genome shotgun (WGS) entry which is preliminary data.</text>
</comment>
<sequence>MQPLPERPRTPESTPVSSPGDITPVHVRTSRRLQGLQPEHGLLPTPSRTMNVDPQSSAAAGEDANSVGSPLVDDPPTPLDDEGSVDWEEGPSPPAALGPRLLPPLTSGQPSPLELAGRTLEGGRRPPSAPRLPEPLPGPPDEDETTNKPVEPEVRPGPEASDSSSSSPSVRGGKRKVSLSEYRQRMRDTARPPAAVPARMPDSPVKHSLLGQPHDIPADARDDDDAWPQRERLSQRLRREFGLLDDDSDTERATPSAMGDAMFVLDDDANDAAQPQQKAEIIAAAAAGRKKGLIAPEYGISPSLLLAILKPEASISKALASGTCAQCKNTSQPAHEELDKAVYAWFCETRSKNIPISGSMIQQKALN</sequence>
<protein>
    <submittedName>
        <fullName evidence="1">Uncharacterized protein</fullName>
    </submittedName>
</protein>
<accession>A0ACB7RN50</accession>
<organism evidence="1 2">
    <name type="scientific">Hyalomma asiaticum</name>
    <name type="common">Tick</name>
    <dbReference type="NCBI Taxonomy" id="266040"/>
    <lineage>
        <taxon>Eukaryota</taxon>
        <taxon>Metazoa</taxon>
        <taxon>Ecdysozoa</taxon>
        <taxon>Arthropoda</taxon>
        <taxon>Chelicerata</taxon>
        <taxon>Arachnida</taxon>
        <taxon>Acari</taxon>
        <taxon>Parasitiformes</taxon>
        <taxon>Ixodida</taxon>
        <taxon>Ixodoidea</taxon>
        <taxon>Ixodidae</taxon>
        <taxon>Hyalomminae</taxon>
        <taxon>Hyalomma</taxon>
    </lineage>
</organism>
<gene>
    <name evidence="1" type="ORF">HPB50_013246</name>
</gene>
<reference evidence="1" key="1">
    <citation type="submission" date="2020-05" db="EMBL/GenBank/DDBJ databases">
        <title>Large-scale comparative analyses of tick genomes elucidate their genetic diversity and vector capacities.</title>
        <authorList>
            <person name="Jia N."/>
            <person name="Wang J."/>
            <person name="Shi W."/>
            <person name="Du L."/>
            <person name="Sun Y."/>
            <person name="Zhan W."/>
            <person name="Jiang J."/>
            <person name="Wang Q."/>
            <person name="Zhang B."/>
            <person name="Ji P."/>
            <person name="Sakyi L.B."/>
            <person name="Cui X."/>
            <person name="Yuan T."/>
            <person name="Jiang B."/>
            <person name="Yang W."/>
            <person name="Lam T.T.-Y."/>
            <person name="Chang Q."/>
            <person name="Ding S."/>
            <person name="Wang X."/>
            <person name="Zhu J."/>
            <person name="Ruan X."/>
            <person name="Zhao L."/>
            <person name="Wei J."/>
            <person name="Que T."/>
            <person name="Du C."/>
            <person name="Cheng J."/>
            <person name="Dai P."/>
            <person name="Han X."/>
            <person name="Huang E."/>
            <person name="Gao Y."/>
            <person name="Liu J."/>
            <person name="Shao H."/>
            <person name="Ye R."/>
            <person name="Li L."/>
            <person name="Wei W."/>
            <person name="Wang X."/>
            <person name="Wang C."/>
            <person name="Yang T."/>
            <person name="Huo Q."/>
            <person name="Li W."/>
            <person name="Guo W."/>
            <person name="Chen H."/>
            <person name="Zhou L."/>
            <person name="Ni X."/>
            <person name="Tian J."/>
            <person name="Zhou Y."/>
            <person name="Sheng Y."/>
            <person name="Liu T."/>
            <person name="Pan Y."/>
            <person name="Xia L."/>
            <person name="Li J."/>
            <person name="Zhao F."/>
            <person name="Cao W."/>
        </authorList>
    </citation>
    <scope>NUCLEOTIDE SEQUENCE</scope>
    <source>
        <strain evidence="1">Hyas-2018</strain>
    </source>
</reference>
<name>A0ACB7RN50_HYAAI</name>
<proteinExistence type="predicted"/>
<keyword evidence="2" id="KW-1185">Reference proteome</keyword>
<evidence type="ECO:0000313" key="1">
    <source>
        <dbReference type="EMBL" id="KAH6922327.1"/>
    </source>
</evidence>
<evidence type="ECO:0000313" key="2">
    <source>
        <dbReference type="Proteomes" id="UP000821845"/>
    </source>
</evidence>